<gene>
    <name evidence="1" type="ORF">KY290_008948</name>
</gene>
<dbReference type="Proteomes" id="UP000826656">
    <property type="component" value="Unassembled WGS sequence"/>
</dbReference>
<evidence type="ECO:0000313" key="2">
    <source>
        <dbReference type="Proteomes" id="UP000826656"/>
    </source>
</evidence>
<accession>A0ABQ7W9Z7</accession>
<reference evidence="1 2" key="1">
    <citation type="journal article" date="2021" name="bioRxiv">
        <title>Chromosome-scale and haplotype-resolved genome assembly of a tetraploid potato cultivar.</title>
        <authorList>
            <person name="Sun H."/>
            <person name="Jiao W.-B."/>
            <person name="Krause K."/>
            <person name="Campoy J.A."/>
            <person name="Goel M."/>
            <person name="Folz-Donahue K."/>
            <person name="Kukat C."/>
            <person name="Huettel B."/>
            <person name="Schneeberger K."/>
        </authorList>
    </citation>
    <scope>NUCLEOTIDE SEQUENCE [LARGE SCALE GENOMIC DNA]</scope>
    <source>
        <strain evidence="1">SolTubOtavaFocal</strain>
        <tissue evidence="1">Leaves</tissue>
    </source>
</reference>
<comment type="caution">
    <text evidence="1">The sequence shown here is derived from an EMBL/GenBank/DDBJ whole genome shotgun (WGS) entry which is preliminary data.</text>
</comment>
<evidence type="ECO:0000313" key="1">
    <source>
        <dbReference type="EMBL" id="KAH0777537.1"/>
    </source>
</evidence>
<proteinExistence type="predicted"/>
<keyword evidence="2" id="KW-1185">Reference proteome</keyword>
<sequence length="160" mass="17279">MHLRIPSLRAVGLFSSLDVLSNMLPVKLKNCCLARHFSEDDLLCTGAPLPLLSSGFGIHLSSLNKLSASNCSFMLSGYISGGIHLSSLNKLSASNCSFKLSGYISGPDVYTVECGDGLFSVERPSVKMKLVNIWNTKLQAQGECTSTRDGKSKEDKLFLT</sequence>
<dbReference type="EMBL" id="JAIVGD010000003">
    <property type="protein sequence ID" value="KAH0777537.1"/>
    <property type="molecule type" value="Genomic_DNA"/>
</dbReference>
<name>A0ABQ7W9Z7_SOLTU</name>
<protein>
    <submittedName>
        <fullName evidence="1">Uncharacterized protein</fullName>
    </submittedName>
</protein>
<organism evidence="1 2">
    <name type="scientific">Solanum tuberosum</name>
    <name type="common">Potato</name>
    <dbReference type="NCBI Taxonomy" id="4113"/>
    <lineage>
        <taxon>Eukaryota</taxon>
        <taxon>Viridiplantae</taxon>
        <taxon>Streptophyta</taxon>
        <taxon>Embryophyta</taxon>
        <taxon>Tracheophyta</taxon>
        <taxon>Spermatophyta</taxon>
        <taxon>Magnoliopsida</taxon>
        <taxon>eudicotyledons</taxon>
        <taxon>Gunneridae</taxon>
        <taxon>Pentapetalae</taxon>
        <taxon>asterids</taxon>
        <taxon>lamiids</taxon>
        <taxon>Solanales</taxon>
        <taxon>Solanaceae</taxon>
        <taxon>Solanoideae</taxon>
        <taxon>Solaneae</taxon>
        <taxon>Solanum</taxon>
    </lineage>
</organism>